<dbReference type="GO" id="GO:0051293">
    <property type="term" value="P:establishment of spindle localization"/>
    <property type="evidence" value="ECO:0007669"/>
    <property type="project" value="TreeGrafter"/>
</dbReference>
<dbReference type="GO" id="GO:0008017">
    <property type="term" value="F:microtubule binding"/>
    <property type="evidence" value="ECO:0007669"/>
    <property type="project" value="InterPro"/>
</dbReference>
<feature type="compositionally biased region" description="Polar residues" evidence="4">
    <location>
        <begin position="347"/>
        <end position="365"/>
    </location>
</feature>
<feature type="compositionally biased region" description="Low complexity" evidence="4">
    <location>
        <begin position="521"/>
        <end position="532"/>
    </location>
</feature>
<dbReference type="PANTHER" id="PTHR37271">
    <property type="entry name" value="KARYOGAMY PROTEIN KAR9"/>
    <property type="match status" value="1"/>
</dbReference>
<feature type="compositionally biased region" description="Low complexity" evidence="4">
    <location>
        <begin position="608"/>
        <end position="623"/>
    </location>
</feature>
<feature type="compositionally biased region" description="Polar residues" evidence="4">
    <location>
        <begin position="401"/>
        <end position="416"/>
    </location>
</feature>
<dbReference type="InterPro" id="IPR036534">
    <property type="entry name" value="GAR_dom_sf"/>
</dbReference>
<dbReference type="Proteomes" id="UP000217199">
    <property type="component" value="Unassembled WGS sequence"/>
</dbReference>
<evidence type="ECO:0000313" key="6">
    <source>
        <dbReference type="EMBL" id="PAV20130.1"/>
    </source>
</evidence>
<dbReference type="InParanoid" id="A0A286UKL6"/>
<dbReference type="Pfam" id="PF08580">
    <property type="entry name" value="KAR9"/>
    <property type="match status" value="1"/>
</dbReference>
<dbReference type="InterPro" id="IPR003108">
    <property type="entry name" value="GAR_dom"/>
</dbReference>
<keyword evidence="7" id="KW-1185">Reference proteome</keyword>
<dbReference type="GO" id="GO:0005938">
    <property type="term" value="C:cell cortex"/>
    <property type="evidence" value="ECO:0007669"/>
    <property type="project" value="TreeGrafter"/>
</dbReference>
<comment type="subcellular location">
    <subcellularLocation>
        <location evidence="1">Cytoplasm</location>
        <location evidence="1">Cytoskeleton</location>
    </subcellularLocation>
</comment>
<feature type="region of interest" description="Disordered" evidence="4">
    <location>
        <begin position="345"/>
        <end position="376"/>
    </location>
</feature>
<sequence>MLSLKLSLSRSTSSSELHNDEWEGSTRPPSPASSTTQDSITSSRSSILNSDTEDVTVNVRQLLNNRKGKHRSLDDLRLLAISTNITELSYTISDIQTRIFEIQELRHQSQSTQDPQSSSSNVIDQALINLDEKLEAVSRGMKTVTDALEPLSSQTPTQSEDEEDERVVLLRKHKTLISDWEAVQDESEVLREELKEDKWLTVFRTVSEQADGMMTSLEKAIQRCQDFIWRVQRRLPSEDSTLYAPSSPNSRDAANAPLTYETFCSLFESFEAKKKHYMPATSKVLSIIDKGVQDRVTKNGECLRRHAEATQRWRNLGERIFRTEKEMEMIRKILLLQEGELDEFGSVSEQTSRSSASRGNGSLATPPSEASRRVNSSLESLSNSISPFRKFAKRFGGKVSGRSTPTSKKSSANAPSSDPIPIMKNRQSMFPLRGGLNVLTPERPSHKHTQSLTPESPTNYRSSLLVEDTVKFKPPKWNSSTKVDSEESPRSAKQGLSRRPSNMNMRSVSATHTPATPIHPRSFSRSSFASSRPWTPVTASGASTTRSFVSRPPSRAQTSFGFNYGSRSRPKTPSQIPTPVFYKGSSASSDISYDDRSPPNSSIMQRLSPSHSNSSASGISSYSRAKTPLGTHIPYARPPSRSMIPVPKFQISSASRPSSAMSDYDRPESSMSFGSSSYRDQTPESALRGSSQNYSNDFMNSPLSNRRGTSRAPPSSFRHESSAASHSRTPSSRPASRAGAYTPSFERTVQKYTPVSTRDPLDALVAEVSNSIEHCLIIERLDPPLKTLPKGNEEIKAQYAFSNHLARKVVNCRLLTMSRTGGVKQQKVMCRVGGGWQDLRDYIISRQNGF</sequence>
<dbReference type="OrthoDB" id="5559380at2759"/>
<evidence type="ECO:0000256" key="1">
    <source>
        <dbReference type="ARBA" id="ARBA00004245"/>
    </source>
</evidence>
<feature type="region of interest" description="Disordered" evidence="4">
    <location>
        <begin position="1"/>
        <end position="48"/>
    </location>
</feature>
<dbReference type="EMBL" id="NBII01000004">
    <property type="protein sequence ID" value="PAV20130.1"/>
    <property type="molecule type" value="Genomic_DNA"/>
</dbReference>
<accession>A0A286UKL6</accession>
<dbReference type="AlphaFoldDB" id="A0A286UKL6"/>
<evidence type="ECO:0000256" key="4">
    <source>
        <dbReference type="SAM" id="MobiDB-lite"/>
    </source>
</evidence>
<keyword evidence="3" id="KW-0206">Cytoskeleton</keyword>
<feature type="compositionally biased region" description="Low complexity" evidence="4">
    <location>
        <begin position="652"/>
        <end position="662"/>
    </location>
</feature>
<feature type="compositionally biased region" description="Low complexity" evidence="4">
    <location>
        <begin position="32"/>
        <end position="48"/>
    </location>
</feature>
<dbReference type="SUPFAM" id="SSF143575">
    <property type="entry name" value="GAS2 domain-like"/>
    <property type="match status" value="1"/>
</dbReference>
<name>A0A286UKL6_9AGAM</name>
<feature type="compositionally biased region" description="Polar residues" evidence="4">
    <location>
        <begin position="499"/>
        <end position="514"/>
    </location>
</feature>
<proteinExistence type="predicted"/>
<dbReference type="GO" id="GO:0030473">
    <property type="term" value="P:nuclear migration along microtubule"/>
    <property type="evidence" value="ECO:0007669"/>
    <property type="project" value="TreeGrafter"/>
</dbReference>
<gene>
    <name evidence="6" type="ORF">PNOK_0506400</name>
</gene>
<reference evidence="6 7" key="1">
    <citation type="journal article" date="2017" name="Mol. Ecol.">
        <title>Comparative and population genomic landscape of Phellinus noxius: A hypervariable fungus causing root rot in trees.</title>
        <authorList>
            <person name="Chung C.L."/>
            <person name="Lee T.J."/>
            <person name="Akiba M."/>
            <person name="Lee H.H."/>
            <person name="Kuo T.H."/>
            <person name="Liu D."/>
            <person name="Ke H.M."/>
            <person name="Yokoi T."/>
            <person name="Roa M.B."/>
            <person name="Lu M.J."/>
            <person name="Chang Y.Y."/>
            <person name="Ann P.J."/>
            <person name="Tsai J.N."/>
            <person name="Chen C.Y."/>
            <person name="Tzean S.S."/>
            <person name="Ota Y."/>
            <person name="Hattori T."/>
            <person name="Sahashi N."/>
            <person name="Liou R.F."/>
            <person name="Kikuchi T."/>
            <person name="Tsai I.J."/>
        </authorList>
    </citation>
    <scope>NUCLEOTIDE SEQUENCE [LARGE SCALE GENOMIC DNA]</scope>
    <source>
        <strain evidence="6 7">FFPRI411160</strain>
    </source>
</reference>
<feature type="compositionally biased region" description="Polar residues" evidence="4">
    <location>
        <begin position="537"/>
        <end position="548"/>
    </location>
</feature>
<evidence type="ECO:0000313" key="7">
    <source>
        <dbReference type="Proteomes" id="UP000217199"/>
    </source>
</evidence>
<evidence type="ECO:0000256" key="2">
    <source>
        <dbReference type="ARBA" id="ARBA00022490"/>
    </source>
</evidence>
<evidence type="ECO:0000259" key="5">
    <source>
        <dbReference type="PROSITE" id="PS51460"/>
    </source>
</evidence>
<dbReference type="Pfam" id="PF02187">
    <property type="entry name" value="GAS2"/>
    <property type="match status" value="1"/>
</dbReference>
<keyword evidence="2" id="KW-0963">Cytoplasm</keyword>
<organism evidence="6 7">
    <name type="scientific">Pyrrhoderma noxium</name>
    <dbReference type="NCBI Taxonomy" id="2282107"/>
    <lineage>
        <taxon>Eukaryota</taxon>
        <taxon>Fungi</taxon>
        <taxon>Dikarya</taxon>
        <taxon>Basidiomycota</taxon>
        <taxon>Agaricomycotina</taxon>
        <taxon>Agaricomycetes</taxon>
        <taxon>Hymenochaetales</taxon>
        <taxon>Hymenochaetaceae</taxon>
        <taxon>Pyrrhoderma</taxon>
    </lineage>
</organism>
<feature type="compositionally biased region" description="Low complexity" evidence="4">
    <location>
        <begin position="722"/>
        <end position="740"/>
    </location>
</feature>
<feature type="region of interest" description="Disordered" evidence="4">
    <location>
        <begin position="396"/>
        <end position="745"/>
    </location>
</feature>
<evidence type="ECO:0000256" key="3">
    <source>
        <dbReference type="ARBA" id="ARBA00023212"/>
    </source>
</evidence>
<dbReference type="STRING" id="2282107.A0A286UKL6"/>
<dbReference type="PANTHER" id="PTHR37271:SF1">
    <property type="entry name" value="KARYOGAMY PROTEIN KAR9"/>
    <property type="match status" value="1"/>
</dbReference>
<dbReference type="InterPro" id="IPR013889">
    <property type="entry name" value="Karyogamy_KAR9"/>
</dbReference>
<comment type="caution">
    <text evidence="6">The sequence shown here is derived from an EMBL/GenBank/DDBJ whole genome shotgun (WGS) entry which is preliminary data.</text>
</comment>
<feature type="compositionally biased region" description="Polar residues" evidence="4">
    <location>
        <begin position="450"/>
        <end position="462"/>
    </location>
</feature>
<dbReference type="GO" id="GO:0005816">
    <property type="term" value="C:spindle pole body"/>
    <property type="evidence" value="ECO:0007669"/>
    <property type="project" value="TreeGrafter"/>
</dbReference>
<dbReference type="GO" id="GO:0043332">
    <property type="term" value="C:mating projection tip"/>
    <property type="evidence" value="ECO:0007669"/>
    <property type="project" value="TreeGrafter"/>
</dbReference>
<feature type="compositionally biased region" description="Low complexity" evidence="4">
    <location>
        <begin position="1"/>
        <end position="16"/>
    </location>
</feature>
<feature type="compositionally biased region" description="Polar residues" evidence="4">
    <location>
        <begin position="669"/>
        <end position="707"/>
    </location>
</feature>
<protein>
    <recommendedName>
        <fullName evidence="5">GAR domain-containing protein</fullName>
    </recommendedName>
</protein>
<feature type="domain" description="GAR" evidence="5">
    <location>
        <begin position="756"/>
        <end position="850"/>
    </location>
</feature>
<feature type="compositionally biased region" description="Polar residues" evidence="4">
    <location>
        <begin position="598"/>
        <end position="607"/>
    </location>
</feature>
<dbReference type="PROSITE" id="PS51460">
    <property type="entry name" value="GAR"/>
    <property type="match status" value="1"/>
</dbReference>